<dbReference type="GeneID" id="18921252"/>
<reference evidence="3" key="1">
    <citation type="journal article" date="2011" name="Proc. Natl. Acad. Sci. U.S.A.">
        <title>Obligate biotrophy features unraveled by the genomic analysis of rust fungi.</title>
        <authorList>
            <person name="Duplessis S."/>
            <person name="Cuomo C.A."/>
            <person name="Lin Y.-C."/>
            <person name="Aerts A."/>
            <person name="Tisserant E."/>
            <person name="Veneault-Fourrey C."/>
            <person name="Joly D.L."/>
            <person name="Hacquard S."/>
            <person name="Amselem J."/>
            <person name="Cantarel B.L."/>
            <person name="Chiu R."/>
            <person name="Coutinho P.M."/>
            <person name="Feau N."/>
            <person name="Field M."/>
            <person name="Frey P."/>
            <person name="Gelhaye E."/>
            <person name="Goldberg J."/>
            <person name="Grabherr M.G."/>
            <person name="Kodira C.D."/>
            <person name="Kohler A."/>
            <person name="Kuees U."/>
            <person name="Lindquist E.A."/>
            <person name="Lucas S.M."/>
            <person name="Mago R."/>
            <person name="Mauceli E."/>
            <person name="Morin E."/>
            <person name="Murat C."/>
            <person name="Pangilinan J.L."/>
            <person name="Park R."/>
            <person name="Pearson M."/>
            <person name="Quesneville H."/>
            <person name="Rouhier N."/>
            <person name="Sakthikumar S."/>
            <person name="Salamov A.A."/>
            <person name="Schmutz J."/>
            <person name="Selles B."/>
            <person name="Shapiro H."/>
            <person name="Tanguay P."/>
            <person name="Tuskan G.A."/>
            <person name="Henrissat B."/>
            <person name="Van de Peer Y."/>
            <person name="Rouze P."/>
            <person name="Ellis J.G."/>
            <person name="Dodds P.N."/>
            <person name="Schein J.E."/>
            <person name="Zhong S."/>
            <person name="Hamelin R.C."/>
            <person name="Grigoriev I.V."/>
            <person name="Szabo L.J."/>
            <person name="Martin F."/>
        </authorList>
    </citation>
    <scope>NUCLEOTIDE SEQUENCE [LARGE SCALE GENOMIC DNA]</scope>
    <source>
        <strain evidence="3">98AG31 / pathotype 3-4-7</strain>
    </source>
</reference>
<accession>F4R3B8</accession>
<feature type="compositionally biased region" description="Acidic residues" evidence="1">
    <location>
        <begin position="349"/>
        <end position="358"/>
    </location>
</feature>
<evidence type="ECO:0000256" key="1">
    <source>
        <dbReference type="SAM" id="MobiDB-lite"/>
    </source>
</evidence>
<dbReference type="OrthoDB" id="10399649at2759"/>
<feature type="compositionally biased region" description="Polar residues" evidence="1">
    <location>
        <begin position="375"/>
        <end position="392"/>
    </location>
</feature>
<name>F4R3B8_MELLP</name>
<evidence type="ECO:0008006" key="4">
    <source>
        <dbReference type="Google" id="ProtNLM"/>
    </source>
</evidence>
<organism evidence="3">
    <name type="scientific">Melampsora larici-populina (strain 98AG31 / pathotype 3-4-7)</name>
    <name type="common">Poplar leaf rust fungus</name>
    <dbReference type="NCBI Taxonomy" id="747676"/>
    <lineage>
        <taxon>Eukaryota</taxon>
        <taxon>Fungi</taxon>
        <taxon>Dikarya</taxon>
        <taxon>Basidiomycota</taxon>
        <taxon>Pucciniomycotina</taxon>
        <taxon>Pucciniomycetes</taxon>
        <taxon>Pucciniales</taxon>
        <taxon>Melampsoraceae</taxon>
        <taxon>Melampsora</taxon>
    </lineage>
</organism>
<proteinExistence type="predicted"/>
<sequence>MLDKLPREIQEEIIYYLIELDREGHNNFIFPYTGKSRSAQSLAALSQVSWNVRSVCESFLWKTLVFSRPQRPNELEAISEIAARIRHIRSLQARVSLSNSSLAHNGVIDHRCLDYFSDLRDFLTDLSESQCSLKHIRLQTLCDIEINRLMWLEHTNNILFKQLKVAHREVTYAVFNFPLLTSLDISGACYAFVPEDDIAQCIRQLPHLVRFRAHNSVAPYHLNSPRRLMLGRALARLRSLEELSLQNLDTPDQSWCDLEWNSSLKVLSIKRCLGLTGEALYEFILKFPTITDIRLNKEAWPGLKSLVFSSVPPGNETRMWLENWALGRLVRIKFHGTQPTPLPGIADHESEDEDENQMEPDPQNQNHVETEDTQLDVQTSLSNPDNNGNTEAQIGPSEIEGAVADVNSSDLGEDHSSEGDYFVEEEFDEYADLYDGFPSPEDHGFLSQIEAAEADAAQLEAAAIQAEPAGEPEEFNSDSDSDETGTNVSSQDPIEENADNDDALSVPGSHCSELEELEDWTSSTWIRDHE</sequence>
<evidence type="ECO:0000313" key="2">
    <source>
        <dbReference type="EMBL" id="EGG13196.1"/>
    </source>
</evidence>
<dbReference type="AlphaFoldDB" id="F4R3B8"/>
<feature type="compositionally biased region" description="Acidic residues" evidence="1">
    <location>
        <begin position="470"/>
        <end position="483"/>
    </location>
</feature>
<protein>
    <recommendedName>
        <fullName evidence="4">F-box domain-containing protein</fullName>
    </recommendedName>
</protein>
<feature type="region of interest" description="Disordered" evidence="1">
    <location>
        <begin position="339"/>
        <end position="398"/>
    </location>
</feature>
<dbReference type="VEuPathDB" id="FungiDB:MELLADRAFT_101012"/>
<evidence type="ECO:0000313" key="3">
    <source>
        <dbReference type="Proteomes" id="UP000001072"/>
    </source>
</evidence>
<dbReference type="Proteomes" id="UP000001072">
    <property type="component" value="Unassembled WGS sequence"/>
</dbReference>
<dbReference type="InterPro" id="IPR032675">
    <property type="entry name" value="LRR_dom_sf"/>
</dbReference>
<feature type="compositionally biased region" description="Polar residues" evidence="1">
    <location>
        <begin position="520"/>
        <end position="530"/>
    </location>
</feature>
<dbReference type="Gene3D" id="3.80.10.10">
    <property type="entry name" value="Ribonuclease Inhibitor"/>
    <property type="match status" value="1"/>
</dbReference>
<feature type="region of interest" description="Disordered" evidence="1">
    <location>
        <begin position="463"/>
        <end position="530"/>
    </location>
</feature>
<dbReference type="InParanoid" id="F4R3B8"/>
<dbReference type="KEGG" id="mlr:MELLADRAFT_101012"/>
<gene>
    <name evidence="2" type="ORF">MELLADRAFT_101012</name>
</gene>
<dbReference type="HOGENOM" id="CLU_038718_0_0_1"/>
<feature type="compositionally biased region" description="Acidic residues" evidence="1">
    <location>
        <begin position="493"/>
        <end position="502"/>
    </location>
</feature>
<dbReference type="SUPFAM" id="SSF52047">
    <property type="entry name" value="RNI-like"/>
    <property type="match status" value="1"/>
</dbReference>
<dbReference type="RefSeq" id="XP_007404134.1">
    <property type="nucleotide sequence ID" value="XM_007404072.1"/>
</dbReference>
<keyword evidence="3" id="KW-1185">Reference proteome</keyword>
<dbReference type="EMBL" id="GL883090">
    <property type="protein sequence ID" value="EGG13196.1"/>
    <property type="molecule type" value="Genomic_DNA"/>
</dbReference>